<protein>
    <recommendedName>
        <fullName evidence="2">Adipose-secreted signaling protein</fullName>
    </recommendedName>
</protein>
<comment type="caution">
    <text evidence="4">The sequence shown here is derived from an EMBL/GenBank/DDBJ whole genome shotgun (WGS) entry which is preliminary data.</text>
</comment>
<name>A0A7I8VPQ6_9ANNE</name>
<evidence type="ECO:0000313" key="4">
    <source>
        <dbReference type="EMBL" id="CAD5118296.1"/>
    </source>
</evidence>
<dbReference type="OrthoDB" id="6246153at2759"/>
<gene>
    <name evidence="4" type="ORF">DGYR_LOCUS6692</name>
</gene>
<dbReference type="InterPro" id="IPR026794">
    <property type="entry name" value="ADISSP"/>
</dbReference>
<reference evidence="4 5" key="1">
    <citation type="submission" date="2020-08" db="EMBL/GenBank/DDBJ databases">
        <authorList>
            <person name="Hejnol A."/>
        </authorList>
    </citation>
    <scope>NUCLEOTIDE SEQUENCE [LARGE SCALE GENOMIC DNA]</scope>
</reference>
<organism evidence="4 5">
    <name type="scientific">Dimorphilus gyrociliatus</name>
    <dbReference type="NCBI Taxonomy" id="2664684"/>
    <lineage>
        <taxon>Eukaryota</taxon>
        <taxon>Metazoa</taxon>
        <taxon>Spiralia</taxon>
        <taxon>Lophotrochozoa</taxon>
        <taxon>Annelida</taxon>
        <taxon>Polychaeta</taxon>
        <taxon>Polychaeta incertae sedis</taxon>
        <taxon>Dinophilidae</taxon>
        <taxon>Dimorphilus</taxon>
    </lineage>
</organism>
<dbReference type="PANTHER" id="PTHR13287:SF2">
    <property type="entry name" value="ADIPOSE-SECRETED SIGNALING PROTEIN"/>
    <property type="match status" value="1"/>
</dbReference>
<dbReference type="PANTHER" id="PTHR13287">
    <property type="entry name" value="ADIPOSE-SECRETED SIGNALING PROTEIN"/>
    <property type="match status" value="1"/>
</dbReference>
<comment type="similarity">
    <text evidence="1">Belongs to the ADISSP family.</text>
</comment>
<dbReference type="Proteomes" id="UP000549394">
    <property type="component" value="Unassembled WGS sequence"/>
</dbReference>
<keyword evidence="5" id="KW-1185">Reference proteome</keyword>
<dbReference type="Pfam" id="PF15006">
    <property type="entry name" value="DUF4517"/>
    <property type="match status" value="1"/>
</dbReference>
<evidence type="ECO:0000256" key="3">
    <source>
        <dbReference type="SAM" id="MobiDB-lite"/>
    </source>
</evidence>
<feature type="region of interest" description="Disordered" evidence="3">
    <location>
        <begin position="1"/>
        <end position="24"/>
    </location>
</feature>
<dbReference type="EMBL" id="CAJFCJ010000008">
    <property type="protein sequence ID" value="CAD5118296.1"/>
    <property type="molecule type" value="Genomic_DNA"/>
</dbReference>
<evidence type="ECO:0000313" key="5">
    <source>
        <dbReference type="Proteomes" id="UP000549394"/>
    </source>
</evidence>
<evidence type="ECO:0000256" key="1">
    <source>
        <dbReference type="ARBA" id="ARBA00035018"/>
    </source>
</evidence>
<proteinExistence type="inferred from homology"/>
<feature type="compositionally biased region" description="Basic and acidic residues" evidence="3">
    <location>
        <begin position="9"/>
        <end position="24"/>
    </location>
</feature>
<sequence length="160" mass="18490">MAEDNLDYSSEHSKVHFTEDSGSKTHEPEIRVQCLEDHADIHLGWLQMKHIYRVNFDIDTDLCEDIDSDPLENLHAKVISVKWKDGKHSVELDLEPHKEKLIKEKLTLYERKAKSAKKFELILHARVLGVGKGTPSLKKGIKIIKSMRDEESDQSDWQGF</sequence>
<accession>A0A7I8VPQ6</accession>
<dbReference type="AlphaFoldDB" id="A0A7I8VPQ6"/>
<evidence type="ECO:0000256" key="2">
    <source>
        <dbReference type="ARBA" id="ARBA00035300"/>
    </source>
</evidence>